<accession>A0A6J5NHE8</accession>
<protein>
    <submittedName>
        <fullName evidence="1">Uncharacterized protein</fullName>
    </submittedName>
</protein>
<reference evidence="1" key="1">
    <citation type="submission" date="2020-04" db="EMBL/GenBank/DDBJ databases">
        <authorList>
            <person name="Chiriac C."/>
            <person name="Salcher M."/>
            <person name="Ghai R."/>
            <person name="Kavagutti S V."/>
        </authorList>
    </citation>
    <scope>NUCLEOTIDE SEQUENCE</scope>
</reference>
<sequence length="42" mass="5106">MTPKQIKMLYILIKLSKSYGFPYKDLMKLYITENNLENIDFF</sequence>
<organism evidence="1">
    <name type="scientific">uncultured Caudovirales phage</name>
    <dbReference type="NCBI Taxonomy" id="2100421"/>
    <lineage>
        <taxon>Viruses</taxon>
        <taxon>Duplodnaviria</taxon>
        <taxon>Heunggongvirae</taxon>
        <taxon>Uroviricota</taxon>
        <taxon>Caudoviricetes</taxon>
        <taxon>Peduoviridae</taxon>
        <taxon>Maltschvirus</taxon>
        <taxon>Maltschvirus maltsch</taxon>
    </lineage>
</organism>
<gene>
    <name evidence="1" type="ORF">UFOVP695_25</name>
</gene>
<name>A0A6J5NHE8_9CAUD</name>
<dbReference type="EMBL" id="LR796667">
    <property type="protein sequence ID" value="CAB4158142.1"/>
    <property type="molecule type" value="Genomic_DNA"/>
</dbReference>
<evidence type="ECO:0000313" key="1">
    <source>
        <dbReference type="EMBL" id="CAB4158142.1"/>
    </source>
</evidence>
<proteinExistence type="predicted"/>